<evidence type="ECO:0000313" key="3">
    <source>
        <dbReference type="Proteomes" id="UP000053840"/>
    </source>
</evidence>
<dbReference type="GO" id="GO:0005829">
    <property type="term" value="C:cytosol"/>
    <property type="evidence" value="ECO:0007669"/>
    <property type="project" value="TreeGrafter"/>
</dbReference>
<evidence type="ECO:0000256" key="1">
    <source>
        <dbReference type="SAM" id="MobiDB-lite"/>
    </source>
</evidence>
<accession>A0A091RSV4</accession>
<dbReference type="GO" id="GO:0005813">
    <property type="term" value="C:centrosome"/>
    <property type="evidence" value="ECO:0007669"/>
    <property type="project" value="TreeGrafter"/>
</dbReference>
<dbReference type="GO" id="GO:0005814">
    <property type="term" value="C:centriole"/>
    <property type="evidence" value="ECO:0007669"/>
    <property type="project" value="TreeGrafter"/>
</dbReference>
<gene>
    <name evidence="2" type="ORF">N333_12108</name>
</gene>
<feature type="compositionally biased region" description="Polar residues" evidence="1">
    <location>
        <begin position="46"/>
        <end position="55"/>
    </location>
</feature>
<sequence length="183" mass="21028">KPVKSTHSASKSARFYLHHPVPTCESYILSNSELSEDSSGVGAARPSSSAVLQNRRNPHRHRCVFSARHKKDGENEFFPLTAEADKNEDLHISTSLGNETSWKELLHHSRKEGEQKAARTYPLPRRQTTRLNEDGVKDLPQRERTHSNSSLDELWVKFLECQKRHQHHDFRSNGELSLVERLD</sequence>
<feature type="region of interest" description="Disordered" evidence="1">
    <location>
        <begin position="35"/>
        <end position="57"/>
    </location>
</feature>
<organism evidence="2 3">
    <name type="scientific">Nestor notabilis</name>
    <name type="common">Kea</name>
    <dbReference type="NCBI Taxonomy" id="176057"/>
    <lineage>
        <taxon>Eukaryota</taxon>
        <taxon>Metazoa</taxon>
        <taxon>Chordata</taxon>
        <taxon>Craniata</taxon>
        <taxon>Vertebrata</taxon>
        <taxon>Euteleostomi</taxon>
        <taxon>Archelosauria</taxon>
        <taxon>Archosauria</taxon>
        <taxon>Dinosauria</taxon>
        <taxon>Saurischia</taxon>
        <taxon>Theropoda</taxon>
        <taxon>Coelurosauria</taxon>
        <taxon>Aves</taxon>
        <taxon>Neognathae</taxon>
        <taxon>Neoaves</taxon>
        <taxon>Telluraves</taxon>
        <taxon>Australaves</taxon>
        <taxon>Psittaciformes</taxon>
        <taxon>Psittacidae</taxon>
        <taxon>Nestor</taxon>
    </lineage>
</organism>
<reference evidence="2 3" key="1">
    <citation type="submission" date="2014-04" db="EMBL/GenBank/DDBJ databases">
        <title>Genome evolution of avian class.</title>
        <authorList>
            <person name="Zhang G."/>
            <person name="Li C."/>
        </authorList>
    </citation>
    <scope>NUCLEOTIDE SEQUENCE [LARGE SCALE GENOMIC DNA]</scope>
    <source>
        <strain evidence="2">BGI_N333</strain>
    </source>
</reference>
<proteinExistence type="predicted"/>
<protein>
    <recommendedName>
        <fullName evidence="4">Alstrom syndrome protein 1</fullName>
    </recommendedName>
</protein>
<dbReference type="Proteomes" id="UP000053840">
    <property type="component" value="Unassembled WGS sequence"/>
</dbReference>
<feature type="region of interest" description="Disordered" evidence="1">
    <location>
        <begin position="109"/>
        <end position="146"/>
    </location>
</feature>
<feature type="non-terminal residue" evidence="2">
    <location>
        <position position="1"/>
    </location>
</feature>
<feature type="non-terminal residue" evidence="2">
    <location>
        <position position="183"/>
    </location>
</feature>
<evidence type="ECO:0008006" key="4">
    <source>
        <dbReference type="Google" id="ProtNLM"/>
    </source>
</evidence>
<dbReference type="GO" id="GO:0046599">
    <property type="term" value="P:regulation of centriole replication"/>
    <property type="evidence" value="ECO:0007669"/>
    <property type="project" value="TreeGrafter"/>
</dbReference>
<dbReference type="PANTHER" id="PTHR21553">
    <property type="entry name" value="ALMS1-RELATED"/>
    <property type="match status" value="1"/>
</dbReference>
<feature type="compositionally biased region" description="Basic and acidic residues" evidence="1">
    <location>
        <begin position="131"/>
        <end position="146"/>
    </location>
</feature>
<dbReference type="GO" id="GO:0008017">
    <property type="term" value="F:microtubule binding"/>
    <property type="evidence" value="ECO:0007669"/>
    <property type="project" value="TreeGrafter"/>
</dbReference>
<dbReference type="PANTHER" id="PTHR21553:SF22">
    <property type="entry name" value="CENTROSOME-ASSOCIATED PROTEIN ALMS1"/>
    <property type="match status" value="1"/>
</dbReference>
<dbReference type="EMBL" id="KK930379">
    <property type="protein sequence ID" value="KFQ44856.1"/>
    <property type="molecule type" value="Genomic_DNA"/>
</dbReference>
<dbReference type="AlphaFoldDB" id="A0A091RSV4"/>
<evidence type="ECO:0000313" key="2">
    <source>
        <dbReference type="EMBL" id="KFQ44856.1"/>
    </source>
</evidence>
<name>A0A091RSV4_NESNO</name>
<keyword evidence="3" id="KW-1185">Reference proteome</keyword>